<name>A0AAN8XEL8_HALRR</name>
<dbReference type="Proteomes" id="UP001381693">
    <property type="component" value="Unassembled WGS sequence"/>
</dbReference>
<dbReference type="Pfam" id="PF11571">
    <property type="entry name" value="Med27"/>
    <property type="match status" value="1"/>
</dbReference>
<dbReference type="PANTHER" id="PTHR13130:SF4">
    <property type="entry name" value="MEDIATOR OF RNA POLYMERASE II TRANSCRIPTION SUBUNIT 27"/>
    <property type="match status" value="1"/>
</dbReference>
<protein>
    <submittedName>
        <fullName evidence="7">Mediator of RNA polymerase II transcription subunit 27</fullName>
    </submittedName>
</protein>
<dbReference type="EMBL" id="JAXCGZ010003806">
    <property type="protein sequence ID" value="KAK7083115.1"/>
    <property type="molecule type" value="Genomic_DNA"/>
</dbReference>
<dbReference type="GO" id="GO:0016592">
    <property type="term" value="C:mediator complex"/>
    <property type="evidence" value="ECO:0007669"/>
    <property type="project" value="InterPro"/>
</dbReference>
<dbReference type="GO" id="GO:0006357">
    <property type="term" value="P:regulation of transcription by RNA polymerase II"/>
    <property type="evidence" value="ECO:0007669"/>
    <property type="project" value="TreeGrafter"/>
</dbReference>
<dbReference type="GO" id="GO:0003713">
    <property type="term" value="F:transcription coactivator activity"/>
    <property type="evidence" value="ECO:0007669"/>
    <property type="project" value="TreeGrafter"/>
</dbReference>
<keyword evidence="5" id="KW-0539">Nucleus</keyword>
<reference evidence="7 8" key="1">
    <citation type="submission" date="2023-11" db="EMBL/GenBank/DDBJ databases">
        <title>Halocaridina rubra genome assembly.</title>
        <authorList>
            <person name="Smith C."/>
        </authorList>
    </citation>
    <scope>NUCLEOTIDE SEQUENCE [LARGE SCALE GENOMIC DNA]</scope>
    <source>
        <strain evidence="7">EP-1</strain>
        <tissue evidence="7">Whole</tissue>
    </source>
</reference>
<evidence type="ECO:0000256" key="2">
    <source>
        <dbReference type="ARBA" id="ARBA00008048"/>
    </source>
</evidence>
<evidence type="ECO:0000313" key="7">
    <source>
        <dbReference type="EMBL" id="KAK7083115.1"/>
    </source>
</evidence>
<accession>A0AAN8XEL8</accession>
<keyword evidence="4" id="KW-0804">Transcription</keyword>
<organism evidence="7 8">
    <name type="scientific">Halocaridina rubra</name>
    <name type="common">Hawaiian red shrimp</name>
    <dbReference type="NCBI Taxonomy" id="373956"/>
    <lineage>
        <taxon>Eukaryota</taxon>
        <taxon>Metazoa</taxon>
        <taxon>Ecdysozoa</taxon>
        <taxon>Arthropoda</taxon>
        <taxon>Crustacea</taxon>
        <taxon>Multicrustacea</taxon>
        <taxon>Malacostraca</taxon>
        <taxon>Eumalacostraca</taxon>
        <taxon>Eucarida</taxon>
        <taxon>Decapoda</taxon>
        <taxon>Pleocyemata</taxon>
        <taxon>Caridea</taxon>
        <taxon>Atyoidea</taxon>
        <taxon>Atyidae</taxon>
        <taxon>Halocaridina</taxon>
    </lineage>
</organism>
<evidence type="ECO:0000256" key="4">
    <source>
        <dbReference type="ARBA" id="ARBA00023163"/>
    </source>
</evidence>
<evidence type="ECO:0000256" key="3">
    <source>
        <dbReference type="ARBA" id="ARBA00023015"/>
    </source>
</evidence>
<dbReference type="AlphaFoldDB" id="A0AAN8XEL8"/>
<gene>
    <name evidence="7" type="primary">MED27</name>
    <name evidence="7" type="ORF">SK128_002149</name>
</gene>
<dbReference type="PANTHER" id="PTHR13130">
    <property type="entry name" value="34 KDA TRANSCRIPTIONAL CO-ACTIVATOR-RELATED"/>
    <property type="match status" value="1"/>
</dbReference>
<evidence type="ECO:0000256" key="5">
    <source>
        <dbReference type="ARBA" id="ARBA00023242"/>
    </source>
</evidence>
<evidence type="ECO:0000313" key="8">
    <source>
        <dbReference type="Proteomes" id="UP001381693"/>
    </source>
</evidence>
<evidence type="ECO:0000256" key="1">
    <source>
        <dbReference type="ARBA" id="ARBA00004123"/>
    </source>
</evidence>
<keyword evidence="3" id="KW-0805">Transcription regulation</keyword>
<feature type="region of interest" description="Disordered" evidence="6">
    <location>
        <begin position="35"/>
        <end position="58"/>
    </location>
</feature>
<evidence type="ECO:0000256" key="6">
    <source>
        <dbReference type="SAM" id="MobiDB-lite"/>
    </source>
</evidence>
<dbReference type="InterPro" id="IPR021627">
    <property type="entry name" value="Mediator_Med27"/>
</dbReference>
<comment type="similarity">
    <text evidence="2">Belongs to the Mediator complex subunit 27 family.</text>
</comment>
<sequence length="314" mass="35467">MTNTNQDPSGSNVETLLTTLNGLRSLRSSVTHYFRNVADGPGPKESEERSDDTTNTSETASSILENIKNQLRDLETQVGGLNPPTTTTAVINLGNTGLLSLDPSPDKLRLYHQLLDCYTWTEKVHFYSTTMNQLLLGNNPKRSVNSLAKRRRPAQFNHNVSQQQVDGMIQGINQMFQVMTLNVSRPFGNNAVVQVTLGRVLRAVVTLKGLLIEWVVVRAFNEPFLDEEGKVDLYTPSQYKVFQKVTDNANAAMLNFCSPGFSDLSVRSFFTWLHSYQSLFTDVCKRCGNHLHNHMPPTWREFRTLDPFHEECKP</sequence>
<comment type="caution">
    <text evidence="7">The sequence shown here is derived from an EMBL/GenBank/DDBJ whole genome shotgun (WGS) entry which is preliminary data.</text>
</comment>
<proteinExistence type="inferred from homology"/>
<keyword evidence="8" id="KW-1185">Reference proteome</keyword>
<comment type="subcellular location">
    <subcellularLocation>
        <location evidence="1">Nucleus</location>
    </subcellularLocation>
</comment>